<evidence type="ECO:0000259" key="9">
    <source>
        <dbReference type="PROSITE" id="PS51012"/>
    </source>
</evidence>
<comment type="subcellular location">
    <subcellularLocation>
        <location evidence="1">Membrane</location>
        <topology evidence="1">Multi-pass membrane protein</topology>
    </subcellularLocation>
</comment>
<feature type="transmembrane region" description="Helical" evidence="7">
    <location>
        <begin position="460"/>
        <end position="484"/>
    </location>
</feature>
<organism evidence="10 11">
    <name type="scientific">Pinctada imbricata</name>
    <name type="common">Atlantic pearl-oyster</name>
    <name type="synonym">Pinctada martensii</name>
    <dbReference type="NCBI Taxonomy" id="66713"/>
    <lineage>
        <taxon>Eukaryota</taxon>
        <taxon>Metazoa</taxon>
        <taxon>Spiralia</taxon>
        <taxon>Lophotrochozoa</taxon>
        <taxon>Mollusca</taxon>
        <taxon>Bivalvia</taxon>
        <taxon>Autobranchia</taxon>
        <taxon>Pteriomorphia</taxon>
        <taxon>Pterioida</taxon>
        <taxon>Pterioidea</taxon>
        <taxon>Pteriidae</taxon>
        <taxon>Pinctada</taxon>
    </lineage>
</organism>
<dbReference type="AlphaFoldDB" id="A0AA89CB94"/>
<name>A0AA89CB94_PINIB</name>
<dbReference type="GO" id="GO:0043190">
    <property type="term" value="C:ATP-binding cassette (ABC) transporter complex"/>
    <property type="evidence" value="ECO:0007669"/>
    <property type="project" value="InterPro"/>
</dbReference>
<dbReference type="PRINTS" id="PR00164">
    <property type="entry name" value="ABC2TRNSPORT"/>
</dbReference>
<dbReference type="PANTHER" id="PTHR43038">
    <property type="entry name" value="ATP-BINDING CASSETTE, SUB-FAMILY H, MEMBER 1"/>
    <property type="match status" value="1"/>
</dbReference>
<dbReference type="Pfam" id="PF00005">
    <property type="entry name" value="ABC_tran"/>
    <property type="match status" value="1"/>
</dbReference>
<dbReference type="GO" id="GO:0016887">
    <property type="term" value="F:ATP hydrolysis activity"/>
    <property type="evidence" value="ECO:0007669"/>
    <property type="project" value="InterPro"/>
</dbReference>
<accession>A0AA89CB94</accession>
<feature type="domain" description="ABC transmembrane type-2" evidence="9">
    <location>
        <begin position="425"/>
        <end position="654"/>
    </location>
</feature>
<feature type="domain" description="ABC transporter" evidence="8">
    <location>
        <begin position="1"/>
        <end position="206"/>
    </location>
</feature>
<keyword evidence="5 7" id="KW-1133">Transmembrane helix</keyword>
<keyword evidence="11" id="KW-1185">Reference proteome</keyword>
<evidence type="ECO:0000313" key="10">
    <source>
        <dbReference type="EMBL" id="KAK3107884.1"/>
    </source>
</evidence>
<feature type="transmembrane region" description="Helical" evidence="7">
    <location>
        <begin position="539"/>
        <end position="563"/>
    </location>
</feature>
<keyword evidence="4" id="KW-0067">ATP-binding</keyword>
<evidence type="ECO:0000256" key="1">
    <source>
        <dbReference type="ARBA" id="ARBA00004141"/>
    </source>
</evidence>
<keyword evidence="6 7" id="KW-0472">Membrane</keyword>
<dbReference type="InterPro" id="IPR000412">
    <property type="entry name" value="ABC_2_transport"/>
</dbReference>
<keyword evidence="3" id="KW-0547">Nucleotide-binding</keyword>
<dbReference type="Gene3D" id="3.40.50.300">
    <property type="entry name" value="P-loop containing nucleotide triphosphate hydrolases"/>
    <property type="match status" value="1"/>
</dbReference>
<evidence type="ECO:0000256" key="3">
    <source>
        <dbReference type="ARBA" id="ARBA00022741"/>
    </source>
</evidence>
<dbReference type="InterPro" id="IPR017871">
    <property type="entry name" value="ABC_transporter-like_CS"/>
</dbReference>
<dbReference type="Pfam" id="PF12698">
    <property type="entry name" value="ABC2_membrane_3"/>
    <property type="match status" value="1"/>
</dbReference>
<gene>
    <name evidence="10" type="ORF">FSP39_024401</name>
</gene>
<evidence type="ECO:0000259" key="8">
    <source>
        <dbReference type="PROSITE" id="PS50893"/>
    </source>
</evidence>
<evidence type="ECO:0000256" key="6">
    <source>
        <dbReference type="ARBA" id="ARBA00023136"/>
    </source>
</evidence>
<feature type="transmembrane region" description="Helical" evidence="7">
    <location>
        <begin position="505"/>
        <end position="533"/>
    </location>
</feature>
<dbReference type="PROSITE" id="PS50893">
    <property type="entry name" value="ABC_TRANSPORTER_2"/>
    <property type="match status" value="1"/>
</dbReference>
<sequence>YGLLGPSGCGKTTLLRCIIGRLSVDAGQLLVLGAKPGSRGHGVPGSLVGYMPQEIALFNNMTIGETLKYFGMIHGMARPRIQDRTQFLLDFLTLPDKNRIIDSLSGGQKRRASLAVALLQEPELLILDEPTVGVDPILRERIWGHLTEIARHSSGIQTTIIITTHYIEEARQADMVGLMRGGRLLAEENPYTLMSKFNIDSLETIFLKLCHVDQGGSSNDDQCEQVQFKLNQIAVLIGRKYQFYLLIGLFSEPPVTVTNNSRCRCPIGLPSISNIFAQFIKNMTLMKRNIGFLLFQFILPSIQIILFCVCIGGDPTNLNIAIVNNETAGGLGSLFIEKLDTSTINKVIHKDMNAALASVRDGDAWGVIAIGANFTTDLIARYSNISGINNQTIDGSSVHLYLDMTNQQIALTLEQSVAQTFQAFAGVLLQTFHQNPALAQLPVVLEDPIYGSRKPSFTNFMAPGIILSIIFFMATGLTTLAFVIEKKEGLLDRSFVAGMSAFEVMLAHVFTQLFVMIVQVALLLVFVLAVFQVPYRGPLIWVILLALGQGFCGMTLGVIISAVCENETSAIQLALGSVYPMLLLSGIIWPLEAIPEWMRYVSICLPMTYAAEAMRCVLSRGWDILYLPVWRGYLVNTAWAFGLLAIAGFILRVKQ</sequence>
<dbReference type="SMART" id="SM00382">
    <property type="entry name" value="AAA"/>
    <property type="match status" value="1"/>
</dbReference>
<feature type="transmembrane region" description="Helical" evidence="7">
    <location>
        <begin position="597"/>
        <end position="618"/>
    </location>
</feature>
<reference evidence="10" key="1">
    <citation type="submission" date="2019-08" db="EMBL/GenBank/DDBJ databases">
        <title>The improved chromosome-level genome for the pearl oyster Pinctada fucata martensii using PacBio sequencing and Hi-C.</title>
        <authorList>
            <person name="Zheng Z."/>
        </authorList>
    </citation>
    <scope>NUCLEOTIDE SEQUENCE</scope>
    <source>
        <strain evidence="10">ZZ-2019</strain>
        <tissue evidence="10">Adductor muscle</tissue>
    </source>
</reference>
<evidence type="ECO:0000256" key="2">
    <source>
        <dbReference type="ARBA" id="ARBA00022692"/>
    </source>
</evidence>
<protein>
    <recommendedName>
        <fullName evidence="12">ABC transporter domain-containing protein</fullName>
    </recommendedName>
</protein>
<proteinExistence type="predicted"/>
<dbReference type="Proteomes" id="UP001186944">
    <property type="component" value="Unassembled WGS sequence"/>
</dbReference>
<dbReference type="SUPFAM" id="SSF52540">
    <property type="entry name" value="P-loop containing nucleoside triphosphate hydrolases"/>
    <property type="match status" value="1"/>
</dbReference>
<evidence type="ECO:0000313" key="11">
    <source>
        <dbReference type="Proteomes" id="UP001186944"/>
    </source>
</evidence>
<dbReference type="PROSITE" id="PS51012">
    <property type="entry name" value="ABC_TM2"/>
    <property type="match status" value="1"/>
</dbReference>
<comment type="caution">
    <text evidence="10">The sequence shown here is derived from an EMBL/GenBank/DDBJ whole genome shotgun (WGS) entry which is preliminary data.</text>
</comment>
<evidence type="ECO:0000256" key="4">
    <source>
        <dbReference type="ARBA" id="ARBA00022840"/>
    </source>
</evidence>
<dbReference type="InterPro" id="IPR003439">
    <property type="entry name" value="ABC_transporter-like_ATP-bd"/>
</dbReference>
<evidence type="ECO:0008006" key="12">
    <source>
        <dbReference type="Google" id="ProtNLM"/>
    </source>
</evidence>
<dbReference type="Gene3D" id="3.40.1710.10">
    <property type="entry name" value="abc type-2 transporter like domain"/>
    <property type="match status" value="1"/>
</dbReference>
<evidence type="ECO:0000256" key="5">
    <source>
        <dbReference type="ARBA" id="ARBA00022989"/>
    </source>
</evidence>
<keyword evidence="2 7" id="KW-0812">Transmembrane</keyword>
<feature type="transmembrane region" description="Helical" evidence="7">
    <location>
        <begin position="570"/>
        <end position="591"/>
    </location>
</feature>
<dbReference type="EMBL" id="VSWD01000002">
    <property type="protein sequence ID" value="KAK3107884.1"/>
    <property type="molecule type" value="Genomic_DNA"/>
</dbReference>
<dbReference type="InterPro" id="IPR027417">
    <property type="entry name" value="P-loop_NTPase"/>
</dbReference>
<feature type="non-terminal residue" evidence="10">
    <location>
        <position position="1"/>
    </location>
</feature>
<dbReference type="PROSITE" id="PS00211">
    <property type="entry name" value="ABC_TRANSPORTER_1"/>
    <property type="match status" value="1"/>
</dbReference>
<dbReference type="PANTHER" id="PTHR43038:SF3">
    <property type="entry name" value="ABC TRANSPORTER G FAMILY MEMBER 20 ISOFORM X1"/>
    <property type="match status" value="1"/>
</dbReference>
<dbReference type="GO" id="GO:0005524">
    <property type="term" value="F:ATP binding"/>
    <property type="evidence" value="ECO:0007669"/>
    <property type="project" value="UniProtKB-KW"/>
</dbReference>
<evidence type="ECO:0000256" key="7">
    <source>
        <dbReference type="SAM" id="Phobius"/>
    </source>
</evidence>
<feature type="transmembrane region" description="Helical" evidence="7">
    <location>
        <begin position="630"/>
        <end position="651"/>
    </location>
</feature>
<dbReference type="CDD" id="cd03230">
    <property type="entry name" value="ABC_DR_subfamily_A"/>
    <property type="match status" value="1"/>
</dbReference>
<dbReference type="InterPro" id="IPR003593">
    <property type="entry name" value="AAA+_ATPase"/>
</dbReference>
<dbReference type="InterPro" id="IPR013525">
    <property type="entry name" value="ABC2_TM"/>
</dbReference>
<dbReference type="GO" id="GO:0140359">
    <property type="term" value="F:ABC-type transporter activity"/>
    <property type="evidence" value="ECO:0007669"/>
    <property type="project" value="InterPro"/>
</dbReference>
<dbReference type="InterPro" id="IPR047817">
    <property type="entry name" value="ABC2_TM_bact-type"/>
</dbReference>